<dbReference type="AlphaFoldDB" id="E3MHS3"/>
<reference evidence="1" key="1">
    <citation type="submission" date="2007-07" db="EMBL/GenBank/DDBJ databases">
        <title>PCAP assembly of the Caenorhabditis remanei genome.</title>
        <authorList>
            <consortium name="The Caenorhabditis remanei Sequencing Consortium"/>
            <person name="Wilson R.K."/>
        </authorList>
    </citation>
    <scope>NUCLEOTIDE SEQUENCE [LARGE SCALE GENOMIC DNA]</scope>
    <source>
        <strain evidence="1">PB4641</strain>
    </source>
</reference>
<dbReference type="HOGENOM" id="CLU_1316507_0_0_1"/>
<name>E3MHS3_CAERE</name>
<evidence type="ECO:0000313" key="2">
    <source>
        <dbReference type="Proteomes" id="UP000008281"/>
    </source>
</evidence>
<evidence type="ECO:0000313" key="1">
    <source>
        <dbReference type="EMBL" id="EFP02243.1"/>
    </source>
</evidence>
<protein>
    <submittedName>
        <fullName evidence="1">Uncharacterized protein</fullName>
    </submittedName>
</protein>
<gene>
    <name evidence="1" type="ORF">CRE_24988</name>
</gene>
<sequence length="209" mass="24278">MDDLPFQTGVKQRRLVYETDTPLQFSGRIWIQPELYDNMAFVLFNELNEEILIDVAERNRYWIDDQNYYKFTSEHVILPVGRYRCYMRQVQHYHGNGIGFTVNPKIVLEYNLSMCRVGMLTELRVQNVPNGVVDRVKLVIGEEEMRNFRVVGQTFHFPYTSQLVGAINVKIMIYGRKCSSNNHNILVQPAGPNELGDVFVPAIPDVEDD</sequence>
<dbReference type="EMBL" id="DS268446">
    <property type="protein sequence ID" value="EFP02243.1"/>
    <property type="molecule type" value="Genomic_DNA"/>
</dbReference>
<organism evidence="2">
    <name type="scientific">Caenorhabditis remanei</name>
    <name type="common">Caenorhabditis vulgaris</name>
    <dbReference type="NCBI Taxonomy" id="31234"/>
    <lineage>
        <taxon>Eukaryota</taxon>
        <taxon>Metazoa</taxon>
        <taxon>Ecdysozoa</taxon>
        <taxon>Nematoda</taxon>
        <taxon>Chromadorea</taxon>
        <taxon>Rhabditida</taxon>
        <taxon>Rhabditina</taxon>
        <taxon>Rhabditomorpha</taxon>
        <taxon>Rhabditoidea</taxon>
        <taxon>Rhabditidae</taxon>
        <taxon>Peloderinae</taxon>
        <taxon>Caenorhabditis</taxon>
    </lineage>
</organism>
<keyword evidence="2" id="KW-1185">Reference proteome</keyword>
<accession>E3MHS3</accession>
<dbReference type="Proteomes" id="UP000008281">
    <property type="component" value="Unassembled WGS sequence"/>
</dbReference>
<proteinExistence type="predicted"/>